<organism evidence="1 2">
    <name type="scientific">Streptomyces pratisoli</name>
    <dbReference type="NCBI Taxonomy" id="3139917"/>
    <lineage>
        <taxon>Bacteria</taxon>
        <taxon>Bacillati</taxon>
        <taxon>Actinomycetota</taxon>
        <taxon>Actinomycetes</taxon>
        <taxon>Kitasatosporales</taxon>
        <taxon>Streptomycetaceae</taxon>
        <taxon>Streptomyces</taxon>
    </lineage>
</organism>
<protein>
    <submittedName>
        <fullName evidence="1">SpoIIE family protein phosphatase</fullName>
    </submittedName>
</protein>
<evidence type="ECO:0000313" key="2">
    <source>
        <dbReference type="Proteomes" id="UP001375539"/>
    </source>
</evidence>
<dbReference type="Proteomes" id="UP001375539">
    <property type="component" value="Unassembled WGS sequence"/>
</dbReference>
<keyword evidence="2" id="KW-1185">Reference proteome</keyword>
<proteinExistence type="predicted"/>
<name>A0ACC6QK59_9ACTN</name>
<gene>
    <name evidence="1" type="ORF">WKI58_19305</name>
</gene>
<dbReference type="EMBL" id="JBBKAI010000002">
    <property type="protein sequence ID" value="MEJ8658640.1"/>
    <property type="molecule type" value="Genomic_DNA"/>
</dbReference>
<evidence type="ECO:0000313" key="1">
    <source>
        <dbReference type="EMBL" id="MEJ8658640.1"/>
    </source>
</evidence>
<reference evidence="1" key="1">
    <citation type="submission" date="2024-03" db="EMBL/GenBank/DDBJ databases">
        <title>Novel Streptomyces species of biotechnological and ecological value are a feature of Machair soil.</title>
        <authorList>
            <person name="Prole J.R."/>
            <person name="Goodfellow M."/>
            <person name="Allenby N."/>
            <person name="Ward A.C."/>
        </authorList>
    </citation>
    <scope>NUCLEOTIDE SEQUENCE</scope>
    <source>
        <strain evidence="1">MS1.AVA.4</strain>
    </source>
</reference>
<sequence>MSAYPVGSPFRDAMSSLRPHLDRHLDADAPWLDPKRDRDARLLAARAHSMMVVPMCARGVVLGLACFYRWRNATPFDEQDLALARQLAAGTALCLDNARLYSRERSVAGFLQRGRRPSELEMCTAVETAQNSLPAGAGSTWADVIPLSGARVALATGGTAEHDIEAVAATAELRAVITALSDLELPPDEILERLHDLVSRPTRGSGGDPDDRAPRLLTCLYAVYDPATRRCAMARAGHPSPAVVHPGGGVELADVPEGPPLGEGLAQYTVAECALPEGSTLVLYNEAMLPAGPDSARLPLDRVRHAVRSTAPRESLQQTCDAIFDEVAAAHPRQDAFLLLARTRALDADRTVFWSLPNTPEVVATARRLTVGQLGRWGLADRADTTALIVSELVTNAVRYADGPIELRLIRDRALTCEVTDDSSTAPHLRRALDSDEGGRGLYITAQLTDRWGIRPGRRGKTIWAEQALPGAAPGRRPES</sequence>
<accession>A0ACC6QK59</accession>
<comment type="caution">
    <text evidence="1">The sequence shown here is derived from an EMBL/GenBank/DDBJ whole genome shotgun (WGS) entry which is preliminary data.</text>
</comment>